<reference evidence="14 15" key="1">
    <citation type="journal article" date="2017" name="MBio">
        <title>Type VI secretion-mediated competition in the bee gut microbiome.</title>
        <authorList>
            <person name="Steele M.I."/>
            <person name="Kwong W.K."/>
            <person name="Powell J.E."/>
            <person name="Whiteley M."/>
            <person name="Moran N.A."/>
        </authorList>
    </citation>
    <scope>NUCLEOTIDE SEQUENCE [LARGE SCALE GENOMIC DNA]</scope>
    <source>
        <strain evidence="14 15">HK3</strain>
    </source>
</reference>
<accession>A0A855G0E3</accession>
<keyword evidence="4 9" id="KW-0288">FMN</keyword>
<evidence type="ECO:0000256" key="12">
    <source>
        <dbReference type="PIRSR" id="PIRSR006621-2"/>
    </source>
</evidence>
<evidence type="ECO:0000259" key="13">
    <source>
        <dbReference type="Pfam" id="PF01207"/>
    </source>
</evidence>
<comment type="function">
    <text evidence="9">Catalyzes the synthesis of 5,6-dihydrouridine (D), a modified base found in the D-loop of most tRNAs, via the reduction of the C5-C6 double bond in target uridines. Specifically modifies U16 in tRNAs.</text>
</comment>
<comment type="catalytic activity">
    <reaction evidence="9">
        <text>5,6-dihydrouridine(16) in tRNA + NAD(+) = uridine(16) in tRNA + NADH + H(+)</text>
        <dbReference type="Rhea" id="RHEA:53380"/>
        <dbReference type="Rhea" id="RHEA-COMP:13543"/>
        <dbReference type="Rhea" id="RHEA-COMP:13544"/>
        <dbReference type="ChEBI" id="CHEBI:15378"/>
        <dbReference type="ChEBI" id="CHEBI:57540"/>
        <dbReference type="ChEBI" id="CHEBI:57945"/>
        <dbReference type="ChEBI" id="CHEBI:65315"/>
        <dbReference type="ChEBI" id="CHEBI:74443"/>
    </reaction>
</comment>
<name>A0A855G0E3_9NEIS</name>
<dbReference type="HAMAP" id="MF_02043">
    <property type="entry name" value="DusC_subfam"/>
    <property type="match status" value="1"/>
</dbReference>
<keyword evidence="6 9" id="KW-0521">NADP</keyword>
<protein>
    <recommendedName>
        <fullName evidence="9">tRNA-dihydrouridine(16) synthase</fullName>
        <ecNumber evidence="9">1.3.1.-</ecNumber>
    </recommendedName>
    <alternativeName>
        <fullName evidence="9">U16-specific dihydrouridine synthase</fullName>
        <shortName evidence="9">U16-specific Dus</shortName>
    </alternativeName>
    <alternativeName>
        <fullName evidence="9">tRNA-dihydrouridine synthase C</fullName>
    </alternativeName>
</protein>
<organism evidence="14 15">
    <name type="scientific">Snodgrassella alvi</name>
    <dbReference type="NCBI Taxonomy" id="1196083"/>
    <lineage>
        <taxon>Bacteria</taxon>
        <taxon>Pseudomonadati</taxon>
        <taxon>Pseudomonadota</taxon>
        <taxon>Betaproteobacteria</taxon>
        <taxon>Neisseriales</taxon>
        <taxon>Neisseriaceae</taxon>
        <taxon>Snodgrassella</taxon>
    </lineage>
</organism>
<evidence type="ECO:0000313" key="14">
    <source>
        <dbReference type="EMBL" id="PIT60050.1"/>
    </source>
</evidence>
<dbReference type="GO" id="GO:0050660">
    <property type="term" value="F:flavin adenine dinucleotide binding"/>
    <property type="evidence" value="ECO:0007669"/>
    <property type="project" value="InterPro"/>
</dbReference>
<dbReference type="Pfam" id="PF01207">
    <property type="entry name" value="Dus"/>
    <property type="match status" value="1"/>
</dbReference>
<dbReference type="InterPro" id="IPR018517">
    <property type="entry name" value="tRNA_hU_synthase_CS"/>
</dbReference>
<evidence type="ECO:0000256" key="1">
    <source>
        <dbReference type="ARBA" id="ARBA00001917"/>
    </source>
</evidence>
<dbReference type="InterPro" id="IPR035587">
    <property type="entry name" value="DUS-like_FMN-bd"/>
</dbReference>
<keyword evidence="2 9" id="KW-0820">tRNA-binding</keyword>
<keyword evidence="8 9" id="KW-0560">Oxidoreductase</keyword>
<feature type="site" description="Interacts with tRNA; defines subfamily-specific binding signature" evidence="9">
    <location>
        <position position="296"/>
    </location>
</feature>
<dbReference type="CDD" id="cd02801">
    <property type="entry name" value="DUS_like_FMN"/>
    <property type="match status" value="1"/>
</dbReference>
<dbReference type="SUPFAM" id="SSF51395">
    <property type="entry name" value="FMN-linked oxidoreductases"/>
    <property type="match status" value="1"/>
</dbReference>
<keyword evidence="3 9" id="KW-0285">Flavoprotein</keyword>
<dbReference type="EMBL" id="MEIU01000057">
    <property type="protein sequence ID" value="PIT60050.1"/>
    <property type="molecule type" value="Genomic_DNA"/>
</dbReference>
<gene>
    <name evidence="9" type="primary">dusC</name>
    <name evidence="14" type="ORF">BHC57_07265</name>
</gene>
<dbReference type="PANTHER" id="PTHR11082">
    <property type="entry name" value="TRNA-DIHYDROURIDINE SYNTHASE"/>
    <property type="match status" value="1"/>
</dbReference>
<evidence type="ECO:0000256" key="9">
    <source>
        <dbReference type="HAMAP-Rule" id="MF_02043"/>
    </source>
</evidence>
<feature type="binding site" evidence="9 12">
    <location>
        <position position="155"/>
    </location>
    <ligand>
        <name>FMN</name>
        <dbReference type="ChEBI" id="CHEBI:58210"/>
    </ligand>
</feature>
<dbReference type="Gene3D" id="1.20.225.30">
    <property type="entry name" value="Dihydrouridine synthase, C-terminal recognition domain"/>
    <property type="match status" value="1"/>
</dbReference>
<dbReference type="InterPro" id="IPR001269">
    <property type="entry name" value="DUS_fam"/>
</dbReference>
<feature type="site" description="Interacts with tRNA" evidence="9">
    <location>
        <position position="111"/>
    </location>
</feature>
<sequence>MVIRVSHASLQTKINSPRLLLAPMQGLIDAPMRDLLTRIGGFDACVTEFVRITHTVHGRSIWLKYMPELAHANQTYAGTAVVVQILGSHAENMAQNAQKVVELGATHVDLNFGCPAPTVNQHQGGAILLQYPEKIEQIVATVRRSLPAEIMLSAKMRLGYENKDLALACAQAIEQGGAGELTVHARTKTEGYRPPAHWEWIARIRQAVKIPVIANGDVFTLADYQQIRSVSGCTDVMLGRGAVQRPDLARQIAAYNQGEIIPSLPWPEILPWINDFFDCCCSKAAANANYPVARLKQWLAMLKLTYPEAGQLFSQLRTLTQIVDIRHVLNSCTINT</sequence>
<feature type="active site" description="Proton donor" evidence="9 11">
    <location>
        <position position="114"/>
    </location>
</feature>
<dbReference type="GO" id="GO:0000049">
    <property type="term" value="F:tRNA binding"/>
    <property type="evidence" value="ECO:0007669"/>
    <property type="project" value="UniProtKB-UniRule"/>
</dbReference>
<evidence type="ECO:0000256" key="11">
    <source>
        <dbReference type="PIRSR" id="PIRSR006621-1"/>
    </source>
</evidence>
<comment type="caution">
    <text evidence="9">Lacks conserved residue(s) required for the propagation of feature annotation.</text>
</comment>
<dbReference type="GO" id="GO:0017150">
    <property type="term" value="F:tRNA dihydrouridine synthase activity"/>
    <property type="evidence" value="ECO:0007669"/>
    <property type="project" value="UniProtKB-UniRule"/>
</dbReference>
<feature type="binding site" evidence="9 12">
    <location>
        <position position="84"/>
    </location>
    <ligand>
        <name>FMN</name>
        <dbReference type="ChEBI" id="CHEBI:58210"/>
    </ligand>
</feature>
<dbReference type="EC" id="1.3.1.-" evidence="9"/>
<feature type="binding site" evidence="12">
    <location>
        <position position="184"/>
    </location>
    <ligand>
        <name>FMN</name>
        <dbReference type="ChEBI" id="CHEBI:58210"/>
    </ligand>
</feature>
<keyword evidence="5 9" id="KW-0819">tRNA processing</keyword>
<evidence type="ECO:0000256" key="7">
    <source>
        <dbReference type="ARBA" id="ARBA00022884"/>
    </source>
</evidence>
<dbReference type="InterPro" id="IPR013785">
    <property type="entry name" value="Aldolase_TIM"/>
</dbReference>
<evidence type="ECO:0000256" key="6">
    <source>
        <dbReference type="ARBA" id="ARBA00022857"/>
    </source>
</evidence>
<feature type="site" description="Interacts with tRNA; defines subfamily-specific binding signature" evidence="9">
    <location>
        <position position="317"/>
    </location>
</feature>
<evidence type="ECO:0000256" key="4">
    <source>
        <dbReference type="ARBA" id="ARBA00022643"/>
    </source>
</evidence>
<dbReference type="Gene3D" id="3.20.20.70">
    <property type="entry name" value="Aldolase class I"/>
    <property type="match status" value="1"/>
</dbReference>
<evidence type="ECO:0000313" key="15">
    <source>
        <dbReference type="Proteomes" id="UP000230463"/>
    </source>
</evidence>
<dbReference type="PANTHER" id="PTHR11082:SF26">
    <property type="entry name" value="TRNA-DIHYDROURIDINE(16) SYNTHASE"/>
    <property type="match status" value="1"/>
</dbReference>
<feature type="binding site" evidence="9">
    <location>
        <begin position="215"/>
        <end position="217"/>
    </location>
    <ligand>
        <name>FMN</name>
        <dbReference type="ChEBI" id="CHEBI:58210"/>
    </ligand>
</feature>
<evidence type="ECO:0000256" key="2">
    <source>
        <dbReference type="ARBA" id="ARBA00022555"/>
    </source>
</evidence>
<comment type="similarity">
    <text evidence="9">Belongs to the Dus family. DusC subfamily.</text>
</comment>
<dbReference type="PROSITE" id="PS01136">
    <property type="entry name" value="UPF0034"/>
    <property type="match status" value="1"/>
</dbReference>
<comment type="cofactor">
    <cofactor evidence="1 9 10 12">
        <name>FMN</name>
        <dbReference type="ChEBI" id="CHEBI:58210"/>
    </cofactor>
</comment>
<feature type="site" description="Interacts with tRNA" evidence="9">
    <location>
        <position position="192"/>
    </location>
</feature>
<feature type="binding site" evidence="9 12">
    <location>
        <begin position="239"/>
        <end position="240"/>
    </location>
    <ligand>
        <name>FMN</name>
        <dbReference type="ChEBI" id="CHEBI:58210"/>
    </ligand>
</feature>
<feature type="site" description="Interacts with tRNA; defines subfamily-specific binding signature" evidence="9">
    <location>
        <position position="51"/>
    </location>
</feature>
<evidence type="ECO:0000256" key="5">
    <source>
        <dbReference type="ARBA" id="ARBA00022694"/>
    </source>
</evidence>
<feature type="site" description="Interacts with tRNA; defines subfamily-specific binding signature" evidence="9">
    <location>
        <position position="294"/>
    </location>
</feature>
<dbReference type="GO" id="GO:0010181">
    <property type="term" value="F:FMN binding"/>
    <property type="evidence" value="ECO:0007669"/>
    <property type="project" value="UniProtKB-UniRule"/>
</dbReference>
<feature type="domain" description="DUS-like FMN-binding" evidence="13">
    <location>
        <begin position="20"/>
        <end position="282"/>
    </location>
</feature>
<comment type="similarity">
    <text evidence="10">Belongs to the dus family.</text>
</comment>
<dbReference type="PIRSF" id="PIRSF006621">
    <property type="entry name" value="Dus"/>
    <property type="match status" value="1"/>
</dbReference>
<comment type="catalytic activity">
    <reaction evidence="9">
        <text>5,6-dihydrouridine(16) in tRNA + NADP(+) = uridine(16) in tRNA + NADPH + H(+)</text>
        <dbReference type="Rhea" id="RHEA:53376"/>
        <dbReference type="Rhea" id="RHEA-COMP:13543"/>
        <dbReference type="Rhea" id="RHEA-COMP:13544"/>
        <dbReference type="ChEBI" id="CHEBI:15378"/>
        <dbReference type="ChEBI" id="CHEBI:57783"/>
        <dbReference type="ChEBI" id="CHEBI:58349"/>
        <dbReference type="ChEBI" id="CHEBI:65315"/>
        <dbReference type="ChEBI" id="CHEBI:74443"/>
    </reaction>
</comment>
<keyword evidence="7 9" id="KW-0694">RNA-binding</keyword>
<dbReference type="Proteomes" id="UP000230463">
    <property type="component" value="Unassembled WGS sequence"/>
</dbReference>
<evidence type="ECO:0000256" key="8">
    <source>
        <dbReference type="ARBA" id="ARBA00023002"/>
    </source>
</evidence>
<evidence type="ECO:0000256" key="10">
    <source>
        <dbReference type="PIRNR" id="PIRNR006621"/>
    </source>
</evidence>
<keyword evidence="12" id="KW-0547">Nucleotide-binding</keyword>
<evidence type="ECO:0000256" key="3">
    <source>
        <dbReference type="ARBA" id="ARBA00022630"/>
    </source>
</evidence>
<proteinExistence type="inferred from homology"/>
<dbReference type="InterPro" id="IPR032886">
    <property type="entry name" value="DusC"/>
</dbReference>
<dbReference type="InterPro" id="IPR042270">
    <property type="entry name" value="DusC_C"/>
</dbReference>
<dbReference type="AlphaFoldDB" id="A0A855G0E3"/>
<comment type="caution">
    <text evidence="14">The sequence shown here is derived from an EMBL/GenBank/DDBJ whole genome shotgun (WGS) entry which is preliminary data.</text>
</comment>